<dbReference type="EMBL" id="MFDM01000027">
    <property type="protein sequence ID" value="OGE42344.1"/>
    <property type="molecule type" value="Genomic_DNA"/>
</dbReference>
<comment type="caution">
    <text evidence="1">The sequence shown here is derived from an EMBL/GenBank/DDBJ whole genome shotgun (WGS) entry which is preliminary data.</text>
</comment>
<sequence>MGENVTGSEFQPLSLNKKEQFIRRKLAQFGTDTSERGWKELNVRLLHPEVLTWETSSTPSKLPPQQGKIIDVSPDISGGKRIRNKFVRVDFTSSTPITGISYAQFGLGAVEITTGGEIVIDCSRLESLHGGIQVIFPQNTFFEKTNVPTLKHK</sequence>
<dbReference type="Proteomes" id="UP000178565">
    <property type="component" value="Unassembled WGS sequence"/>
</dbReference>
<name>A0A1F5KNC8_9BACT</name>
<proteinExistence type="predicted"/>
<organism evidence="1 2">
    <name type="scientific">Candidatus Daviesbacteria bacterium RIFCSPLOWO2_01_FULL_39_12</name>
    <dbReference type="NCBI Taxonomy" id="1797785"/>
    <lineage>
        <taxon>Bacteria</taxon>
        <taxon>Candidatus Daviesiibacteriota</taxon>
    </lineage>
</organism>
<protein>
    <submittedName>
        <fullName evidence="1">Uncharacterized protein</fullName>
    </submittedName>
</protein>
<dbReference type="AlphaFoldDB" id="A0A1F5KNC8"/>
<gene>
    <name evidence="1" type="ORF">A3B45_02220</name>
</gene>
<reference evidence="1 2" key="1">
    <citation type="journal article" date="2016" name="Nat. Commun.">
        <title>Thousands of microbial genomes shed light on interconnected biogeochemical processes in an aquifer system.</title>
        <authorList>
            <person name="Anantharaman K."/>
            <person name="Brown C.T."/>
            <person name="Hug L.A."/>
            <person name="Sharon I."/>
            <person name="Castelle C.J."/>
            <person name="Probst A.J."/>
            <person name="Thomas B.C."/>
            <person name="Singh A."/>
            <person name="Wilkins M.J."/>
            <person name="Karaoz U."/>
            <person name="Brodie E.L."/>
            <person name="Williams K.H."/>
            <person name="Hubbard S.S."/>
            <person name="Banfield J.F."/>
        </authorList>
    </citation>
    <scope>NUCLEOTIDE SEQUENCE [LARGE SCALE GENOMIC DNA]</scope>
</reference>
<evidence type="ECO:0000313" key="1">
    <source>
        <dbReference type="EMBL" id="OGE42344.1"/>
    </source>
</evidence>
<dbReference type="STRING" id="1797785.A3B45_02220"/>
<evidence type="ECO:0000313" key="2">
    <source>
        <dbReference type="Proteomes" id="UP000178565"/>
    </source>
</evidence>
<accession>A0A1F5KNC8</accession>